<dbReference type="Pfam" id="PF00126">
    <property type="entry name" value="HTH_1"/>
    <property type="match status" value="1"/>
</dbReference>
<feature type="domain" description="HTH lysR-type" evidence="5">
    <location>
        <begin position="1"/>
        <end position="49"/>
    </location>
</feature>
<dbReference type="InterPro" id="IPR005119">
    <property type="entry name" value="LysR_subst-bd"/>
</dbReference>
<name>A0A511BQF5_9PROT</name>
<dbReference type="InterPro" id="IPR000847">
    <property type="entry name" value="LysR_HTH_N"/>
</dbReference>
<keyword evidence="4" id="KW-0804">Transcription</keyword>
<dbReference type="Proteomes" id="UP000321405">
    <property type="component" value="Unassembled WGS sequence"/>
</dbReference>
<gene>
    <name evidence="6" type="ORF">SSA02_17230</name>
</gene>
<dbReference type="InterPro" id="IPR058163">
    <property type="entry name" value="LysR-type_TF_proteobact-type"/>
</dbReference>
<dbReference type="SUPFAM" id="SSF53850">
    <property type="entry name" value="Periplasmic binding protein-like II"/>
    <property type="match status" value="1"/>
</dbReference>
<dbReference type="AlphaFoldDB" id="A0A511BQF5"/>
<dbReference type="GO" id="GO:0043565">
    <property type="term" value="F:sequence-specific DNA binding"/>
    <property type="evidence" value="ECO:0007669"/>
    <property type="project" value="TreeGrafter"/>
</dbReference>
<dbReference type="PANTHER" id="PTHR30537:SF3">
    <property type="entry name" value="TRANSCRIPTIONAL REGULATORY PROTEIN"/>
    <property type="match status" value="1"/>
</dbReference>
<evidence type="ECO:0000256" key="4">
    <source>
        <dbReference type="ARBA" id="ARBA00023163"/>
    </source>
</evidence>
<evidence type="ECO:0000256" key="1">
    <source>
        <dbReference type="ARBA" id="ARBA00009437"/>
    </source>
</evidence>
<dbReference type="InterPro" id="IPR036390">
    <property type="entry name" value="WH_DNA-bd_sf"/>
</dbReference>
<accession>A0A511BQF5</accession>
<comment type="similarity">
    <text evidence="1">Belongs to the LysR transcriptional regulatory family.</text>
</comment>
<dbReference type="CDD" id="cd08422">
    <property type="entry name" value="PBP2_CrgA_like"/>
    <property type="match status" value="1"/>
</dbReference>
<dbReference type="Pfam" id="PF03466">
    <property type="entry name" value="LysR_substrate"/>
    <property type="match status" value="1"/>
</dbReference>
<reference evidence="6 7" key="1">
    <citation type="submission" date="2019-07" db="EMBL/GenBank/DDBJ databases">
        <title>Whole genome shotgun sequence of Swaminathania salitolerans NBRC 104436.</title>
        <authorList>
            <person name="Hosoyama A."/>
            <person name="Uohara A."/>
            <person name="Ohji S."/>
            <person name="Ichikawa N."/>
        </authorList>
    </citation>
    <scope>NUCLEOTIDE SEQUENCE [LARGE SCALE GENOMIC DNA]</scope>
    <source>
        <strain evidence="6 7">NBRC 104436</strain>
    </source>
</reference>
<evidence type="ECO:0000313" key="6">
    <source>
        <dbReference type="EMBL" id="GEL02560.1"/>
    </source>
</evidence>
<proteinExistence type="inferred from homology"/>
<dbReference type="GO" id="GO:0006351">
    <property type="term" value="P:DNA-templated transcription"/>
    <property type="evidence" value="ECO:0007669"/>
    <property type="project" value="TreeGrafter"/>
</dbReference>
<evidence type="ECO:0000256" key="2">
    <source>
        <dbReference type="ARBA" id="ARBA00023015"/>
    </source>
</evidence>
<dbReference type="Gene3D" id="1.10.10.10">
    <property type="entry name" value="Winged helix-like DNA-binding domain superfamily/Winged helix DNA-binding domain"/>
    <property type="match status" value="1"/>
</dbReference>
<dbReference type="Gene3D" id="3.40.190.290">
    <property type="match status" value="1"/>
</dbReference>
<evidence type="ECO:0000313" key="7">
    <source>
        <dbReference type="Proteomes" id="UP000321405"/>
    </source>
</evidence>
<evidence type="ECO:0000256" key="3">
    <source>
        <dbReference type="ARBA" id="ARBA00023125"/>
    </source>
</evidence>
<dbReference type="PANTHER" id="PTHR30537">
    <property type="entry name" value="HTH-TYPE TRANSCRIPTIONAL REGULATOR"/>
    <property type="match status" value="1"/>
</dbReference>
<dbReference type="EMBL" id="BJVC01000003">
    <property type="protein sequence ID" value="GEL02560.1"/>
    <property type="molecule type" value="Genomic_DNA"/>
</dbReference>
<comment type="caution">
    <text evidence="6">The sequence shown here is derived from an EMBL/GenBank/DDBJ whole genome shotgun (WGS) entry which is preliminary data.</text>
</comment>
<sequence>MSVVDAGSITGAARTLGVSKSVISKQISDLEALLQTNLLIRTPKQLLPSRAGEAFYRRCLAGVEAIESAYLDAQDHGSIPQGELRILANSAYGKYVLLPVVHAFSARYPACTVRFVLSDDLSEQEQTWFDLAIRTRPLDDPSLHVRRIDSFERRLVVAAAHVERFGCVDGFERLAELPFIGYVNHLGQAGWSFTNGTDQRHLVLEPALSVSPVSVVLDSLLEGYGYSILPSFIYDHPAFRPKLRLILPEWSAETGSVYAYTYPSRQRSAAVKVFLEWVACAVQGLPFPDPPTNAIRTGNALRVNPSAPHADI</sequence>
<dbReference type="GO" id="GO:0003700">
    <property type="term" value="F:DNA-binding transcription factor activity"/>
    <property type="evidence" value="ECO:0007669"/>
    <property type="project" value="InterPro"/>
</dbReference>
<keyword evidence="3" id="KW-0238">DNA-binding</keyword>
<keyword evidence="7" id="KW-1185">Reference proteome</keyword>
<organism evidence="6 7">
    <name type="scientific">Swaminathania salitolerans</name>
    <dbReference type="NCBI Taxonomy" id="182838"/>
    <lineage>
        <taxon>Bacteria</taxon>
        <taxon>Pseudomonadati</taxon>
        <taxon>Pseudomonadota</taxon>
        <taxon>Alphaproteobacteria</taxon>
        <taxon>Acetobacterales</taxon>
        <taxon>Acetobacteraceae</taxon>
        <taxon>Swaminathania</taxon>
    </lineage>
</organism>
<dbReference type="SUPFAM" id="SSF46785">
    <property type="entry name" value="Winged helix' DNA-binding domain"/>
    <property type="match status" value="1"/>
</dbReference>
<keyword evidence="2" id="KW-0805">Transcription regulation</keyword>
<evidence type="ECO:0000259" key="5">
    <source>
        <dbReference type="PROSITE" id="PS50931"/>
    </source>
</evidence>
<protein>
    <submittedName>
        <fullName evidence="6">Transcriptional regulator</fullName>
    </submittedName>
</protein>
<dbReference type="InterPro" id="IPR036388">
    <property type="entry name" value="WH-like_DNA-bd_sf"/>
</dbReference>
<dbReference type="PROSITE" id="PS50931">
    <property type="entry name" value="HTH_LYSR"/>
    <property type="match status" value="1"/>
</dbReference>